<keyword evidence="1" id="KW-0812">Transmembrane</keyword>
<evidence type="ECO:0000313" key="2">
    <source>
        <dbReference type="EMBL" id="EHM49952.1"/>
    </source>
</evidence>
<dbReference type="EMBL" id="AGCK01000156">
    <property type="protein sequence ID" value="EHM49952.1"/>
    <property type="molecule type" value="Genomic_DNA"/>
</dbReference>
<gene>
    <name evidence="2" type="ORF">HMPREF0372_02013</name>
</gene>
<feature type="transmembrane region" description="Helical" evidence="1">
    <location>
        <begin position="12"/>
        <end position="32"/>
    </location>
</feature>
<keyword evidence="1" id="KW-1133">Transmembrane helix</keyword>
<proteinExistence type="predicted"/>
<dbReference type="HOGENOM" id="CLU_3251870_0_0_9"/>
<dbReference type="Proteomes" id="UP000004459">
    <property type="component" value="Unassembled WGS sequence"/>
</dbReference>
<reference evidence="2 3" key="1">
    <citation type="submission" date="2011-08" db="EMBL/GenBank/DDBJ databases">
        <authorList>
            <person name="Weinstock G."/>
            <person name="Sodergren E."/>
            <person name="Clifton S."/>
            <person name="Fulton L."/>
            <person name="Fulton B."/>
            <person name="Courtney L."/>
            <person name="Fronick C."/>
            <person name="Harrison M."/>
            <person name="Strong C."/>
            <person name="Farmer C."/>
            <person name="Delahaunty K."/>
            <person name="Markovic C."/>
            <person name="Hall O."/>
            <person name="Minx P."/>
            <person name="Tomlinson C."/>
            <person name="Mitreva M."/>
            <person name="Hou S."/>
            <person name="Chen J."/>
            <person name="Wollam A."/>
            <person name="Pepin K.H."/>
            <person name="Johnson M."/>
            <person name="Bhonagiri V."/>
            <person name="Zhang X."/>
            <person name="Suruliraj S."/>
            <person name="Warren W."/>
            <person name="Chinwalla A."/>
            <person name="Mardis E.R."/>
            <person name="Wilson R.K."/>
        </authorList>
    </citation>
    <scope>NUCLEOTIDE SEQUENCE [LARGE SCALE GENOMIC DNA]</scope>
    <source>
        <strain evidence="2 3">ATCC 29863</strain>
    </source>
</reference>
<keyword evidence="1" id="KW-0472">Membrane</keyword>
<organism evidence="2 3">
    <name type="scientific">Flavonifractor plautii ATCC 29863</name>
    <dbReference type="NCBI Taxonomy" id="411475"/>
    <lineage>
        <taxon>Bacteria</taxon>
        <taxon>Bacillati</taxon>
        <taxon>Bacillota</taxon>
        <taxon>Clostridia</taxon>
        <taxon>Eubacteriales</taxon>
        <taxon>Oscillospiraceae</taxon>
        <taxon>Flavonifractor</taxon>
    </lineage>
</organism>
<evidence type="ECO:0000256" key="1">
    <source>
        <dbReference type="SAM" id="Phobius"/>
    </source>
</evidence>
<name>G9YR70_FLAPL</name>
<comment type="caution">
    <text evidence="2">The sequence shown here is derived from an EMBL/GenBank/DDBJ whole genome shotgun (WGS) entry which is preliminary data.</text>
</comment>
<evidence type="ECO:0000313" key="3">
    <source>
        <dbReference type="Proteomes" id="UP000004459"/>
    </source>
</evidence>
<sequence>MLHKSQCIFLSRAAFYFILTVIICYFYLISLIQEPFDRSDRL</sequence>
<protein>
    <submittedName>
        <fullName evidence="2">Uncharacterized protein</fullName>
    </submittedName>
</protein>
<dbReference type="AlphaFoldDB" id="G9YR70"/>
<accession>G9YR70</accession>